<keyword evidence="2" id="KW-1185">Reference proteome</keyword>
<accession>A0AAN9K1B7</accession>
<gene>
    <name evidence="1" type="ORF">VNO77_41603</name>
</gene>
<evidence type="ECO:0000313" key="1">
    <source>
        <dbReference type="EMBL" id="KAK7308026.1"/>
    </source>
</evidence>
<comment type="caution">
    <text evidence="1">The sequence shown here is derived from an EMBL/GenBank/DDBJ whole genome shotgun (WGS) entry which is preliminary data.</text>
</comment>
<protein>
    <submittedName>
        <fullName evidence="1">Uncharacterized protein</fullName>
    </submittedName>
</protein>
<proteinExistence type="predicted"/>
<dbReference type="AlphaFoldDB" id="A0AAN9K1B7"/>
<organism evidence="1 2">
    <name type="scientific">Canavalia gladiata</name>
    <name type="common">Sword bean</name>
    <name type="synonym">Dolichos gladiatus</name>
    <dbReference type="NCBI Taxonomy" id="3824"/>
    <lineage>
        <taxon>Eukaryota</taxon>
        <taxon>Viridiplantae</taxon>
        <taxon>Streptophyta</taxon>
        <taxon>Embryophyta</taxon>
        <taxon>Tracheophyta</taxon>
        <taxon>Spermatophyta</taxon>
        <taxon>Magnoliopsida</taxon>
        <taxon>eudicotyledons</taxon>
        <taxon>Gunneridae</taxon>
        <taxon>Pentapetalae</taxon>
        <taxon>rosids</taxon>
        <taxon>fabids</taxon>
        <taxon>Fabales</taxon>
        <taxon>Fabaceae</taxon>
        <taxon>Papilionoideae</taxon>
        <taxon>50 kb inversion clade</taxon>
        <taxon>NPAAA clade</taxon>
        <taxon>indigoferoid/millettioid clade</taxon>
        <taxon>Phaseoleae</taxon>
        <taxon>Canavalia</taxon>
    </lineage>
</organism>
<dbReference type="EMBL" id="JAYMYQ010000010">
    <property type="protein sequence ID" value="KAK7308026.1"/>
    <property type="molecule type" value="Genomic_DNA"/>
</dbReference>
<dbReference type="Proteomes" id="UP001367508">
    <property type="component" value="Unassembled WGS sequence"/>
</dbReference>
<name>A0AAN9K1B7_CANGL</name>
<reference evidence="1 2" key="1">
    <citation type="submission" date="2024-01" db="EMBL/GenBank/DDBJ databases">
        <title>The genomes of 5 underutilized Papilionoideae crops provide insights into root nodulation and disease resistanc.</title>
        <authorList>
            <person name="Jiang F."/>
        </authorList>
    </citation>
    <scope>NUCLEOTIDE SEQUENCE [LARGE SCALE GENOMIC DNA]</scope>
    <source>
        <strain evidence="1">LVBAO_FW01</strain>
        <tissue evidence="1">Leaves</tissue>
    </source>
</reference>
<sequence length="161" mass="18470">MLRSVRRLGKELDSFSAVAEMHQMYIRCSAGYLLEALQQSPQFNHHPLMRCCALFTNLPRHFLNQVQAFWVQLHKEVRIGELPRFGTGSYYPKKVRSGGFLVQASHNSLNPLRVSHVKVGICQSVFEVPRKRNIVACSVGYRALYLDSYNAYKRSSSNHQV</sequence>
<evidence type="ECO:0000313" key="2">
    <source>
        <dbReference type="Proteomes" id="UP001367508"/>
    </source>
</evidence>